<proteinExistence type="predicted"/>
<keyword evidence="2" id="KW-1185">Reference proteome</keyword>
<dbReference type="Proteomes" id="UP000646827">
    <property type="component" value="Unassembled WGS sequence"/>
</dbReference>
<reference evidence="1 2" key="1">
    <citation type="submission" date="2020-12" db="EMBL/GenBank/DDBJ databases">
        <title>Metabolic potential, ecology and presence of endohyphal bacteria is reflected in genomic diversity of Mucoromycotina.</title>
        <authorList>
            <person name="Muszewska A."/>
            <person name="Okrasinska A."/>
            <person name="Steczkiewicz K."/>
            <person name="Drgas O."/>
            <person name="Orlowska M."/>
            <person name="Perlinska-Lenart U."/>
            <person name="Aleksandrzak-Piekarczyk T."/>
            <person name="Szatraj K."/>
            <person name="Zielenkiewicz U."/>
            <person name="Pilsyk S."/>
            <person name="Malc E."/>
            <person name="Mieczkowski P."/>
            <person name="Kruszewska J.S."/>
            <person name="Biernat P."/>
            <person name="Pawlowska J."/>
        </authorList>
    </citation>
    <scope>NUCLEOTIDE SEQUENCE [LARGE SCALE GENOMIC DNA]</scope>
    <source>
        <strain evidence="1 2">CBS 142.35</strain>
    </source>
</reference>
<dbReference type="AlphaFoldDB" id="A0A8H7RTJ8"/>
<name>A0A8H7RTJ8_9FUNG</name>
<feature type="non-terminal residue" evidence="1">
    <location>
        <position position="38"/>
    </location>
</feature>
<organism evidence="1 2">
    <name type="scientific">Circinella minor</name>
    <dbReference type="NCBI Taxonomy" id="1195481"/>
    <lineage>
        <taxon>Eukaryota</taxon>
        <taxon>Fungi</taxon>
        <taxon>Fungi incertae sedis</taxon>
        <taxon>Mucoromycota</taxon>
        <taxon>Mucoromycotina</taxon>
        <taxon>Mucoromycetes</taxon>
        <taxon>Mucorales</taxon>
        <taxon>Lichtheimiaceae</taxon>
        <taxon>Circinella</taxon>
    </lineage>
</organism>
<dbReference type="EMBL" id="JAEPRB010000406">
    <property type="protein sequence ID" value="KAG2216435.1"/>
    <property type="molecule type" value="Genomic_DNA"/>
</dbReference>
<evidence type="ECO:0000313" key="2">
    <source>
        <dbReference type="Proteomes" id="UP000646827"/>
    </source>
</evidence>
<protein>
    <submittedName>
        <fullName evidence="1">Uncharacterized protein</fullName>
    </submittedName>
</protein>
<comment type="caution">
    <text evidence="1">The sequence shown here is derived from an EMBL/GenBank/DDBJ whole genome shotgun (WGS) entry which is preliminary data.</text>
</comment>
<sequence length="38" mass="4312">MTDDAPFSFDFDDDVFVTKAERIIPKQAPYTAKEETDG</sequence>
<accession>A0A8H7RTJ8</accession>
<gene>
    <name evidence="1" type="ORF">INT45_002316</name>
</gene>
<evidence type="ECO:0000313" key="1">
    <source>
        <dbReference type="EMBL" id="KAG2216435.1"/>
    </source>
</evidence>